<evidence type="ECO:0000313" key="2">
    <source>
        <dbReference type="Proteomes" id="UP000265520"/>
    </source>
</evidence>
<evidence type="ECO:0000313" key="1">
    <source>
        <dbReference type="EMBL" id="MCI45105.1"/>
    </source>
</evidence>
<dbReference type="Proteomes" id="UP000265520">
    <property type="component" value="Unassembled WGS sequence"/>
</dbReference>
<accession>A0A392SB51</accession>
<name>A0A392SB51_9FABA</name>
<reference evidence="1 2" key="1">
    <citation type="journal article" date="2018" name="Front. Plant Sci.">
        <title>Red Clover (Trifolium pratense) and Zigzag Clover (T. medium) - A Picture of Genomic Similarities and Differences.</title>
        <authorList>
            <person name="Dluhosova J."/>
            <person name="Istvanek J."/>
            <person name="Nedelnik J."/>
            <person name="Repkova J."/>
        </authorList>
    </citation>
    <scope>NUCLEOTIDE SEQUENCE [LARGE SCALE GENOMIC DNA]</scope>
    <source>
        <strain evidence="2">cv. 10/8</strain>
        <tissue evidence="1">Leaf</tissue>
    </source>
</reference>
<comment type="caution">
    <text evidence="1">The sequence shown here is derived from an EMBL/GenBank/DDBJ whole genome shotgun (WGS) entry which is preliminary data.</text>
</comment>
<organism evidence="1 2">
    <name type="scientific">Trifolium medium</name>
    <dbReference type="NCBI Taxonomy" id="97028"/>
    <lineage>
        <taxon>Eukaryota</taxon>
        <taxon>Viridiplantae</taxon>
        <taxon>Streptophyta</taxon>
        <taxon>Embryophyta</taxon>
        <taxon>Tracheophyta</taxon>
        <taxon>Spermatophyta</taxon>
        <taxon>Magnoliopsida</taxon>
        <taxon>eudicotyledons</taxon>
        <taxon>Gunneridae</taxon>
        <taxon>Pentapetalae</taxon>
        <taxon>rosids</taxon>
        <taxon>fabids</taxon>
        <taxon>Fabales</taxon>
        <taxon>Fabaceae</taxon>
        <taxon>Papilionoideae</taxon>
        <taxon>50 kb inversion clade</taxon>
        <taxon>NPAAA clade</taxon>
        <taxon>Hologalegina</taxon>
        <taxon>IRL clade</taxon>
        <taxon>Trifolieae</taxon>
        <taxon>Trifolium</taxon>
    </lineage>
</organism>
<proteinExistence type="predicted"/>
<feature type="non-terminal residue" evidence="1">
    <location>
        <position position="25"/>
    </location>
</feature>
<dbReference type="EMBL" id="LXQA010339576">
    <property type="protein sequence ID" value="MCI45105.1"/>
    <property type="molecule type" value="Genomic_DNA"/>
</dbReference>
<sequence>MTVTAVATTVTVTFLAFLCTVPTNS</sequence>
<keyword evidence="2" id="KW-1185">Reference proteome</keyword>
<dbReference type="AlphaFoldDB" id="A0A392SB51"/>
<protein>
    <submittedName>
        <fullName evidence="1">Uncharacterized protein</fullName>
    </submittedName>
</protein>